<evidence type="ECO:0000259" key="7">
    <source>
        <dbReference type="SMART" id="SM00775"/>
    </source>
</evidence>
<dbReference type="InterPro" id="IPR031315">
    <property type="entry name" value="LNS2/PITP"/>
</dbReference>
<evidence type="ECO:0000313" key="9">
    <source>
        <dbReference type="Proteomes" id="UP000694569"/>
    </source>
</evidence>
<evidence type="ECO:0000256" key="4">
    <source>
        <dbReference type="ARBA" id="ARBA00012638"/>
    </source>
</evidence>
<dbReference type="InterPro" id="IPR013209">
    <property type="entry name" value="LNS2"/>
</dbReference>
<evidence type="ECO:0000256" key="5">
    <source>
        <dbReference type="ARBA" id="ARBA00022801"/>
    </source>
</evidence>
<comment type="cofactor">
    <cofactor evidence="2">
        <name>Mg(2+)</name>
        <dbReference type="ChEBI" id="CHEBI:18420"/>
    </cofactor>
</comment>
<accession>A0A8C5R8I3</accession>
<dbReference type="PANTHER" id="PTHR12181">
    <property type="entry name" value="LIPIN"/>
    <property type="match status" value="1"/>
</dbReference>
<dbReference type="GO" id="GO:0009062">
    <property type="term" value="P:fatty acid catabolic process"/>
    <property type="evidence" value="ECO:0007669"/>
    <property type="project" value="TreeGrafter"/>
</dbReference>
<reference evidence="8" key="2">
    <citation type="submission" date="2025-09" db="UniProtKB">
        <authorList>
            <consortium name="Ensembl"/>
        </authorList>
    </citation>
    <scope>IDENTIFICATION</scope>
</reference>
<evidence type="ECO:0000256" key="1">
    <source>
        <dbReference type="ARBA" id="ARBA00001180"/>
    </source>
</evidence>
<dbReference type="InterPro" id="IPR007651">
    <property type="entry name" value="Lipin_N"/>
</dbReference>
<dbReference type="GO" id="GO:0032869">
    <property type="term" value="P:cellular response to insulin stimulus"/>
    <property type="evidence" value="ECO:0007669"/>
    <property type="project" value="TreeGrafter"/>
</dbReference>
<dbReference type="GO" id="GO:0045944">
    <property type="term" value="P:positive regulation of transcription by RNA polymerase II"/>
    <property type="evidence" value="ECO:0007669"/>
    <property type="project" value="TreeGrafter"/>
</dbReference>
<dbReference type="PANTHER" id="PTHR12181:SF62">
    <property type="entry name" value="PHOSPHATIDATE PHOSPHATASE LPIN3"/>
    <property type="match status" value="1"/>
</dbReference>
<dbReference type="EC" id="3.1.3.4" evidence="4"/>
<dbReference type="SUPFAM" id="SSF56784">
    <property type="entry name" value="HAD-like"/>
    <property type="match status" value="1"/>
</dbReference>
<comment type="catalytic activity">
    <reaction evidence="1">
        <text>a 1,2-diacyl-sn-glycero-3-phosphate + H2O = a 1,2-diacyl-sn-glycerol + phosphate</text>
        <dbReference type="Rhea" id="RHEA:27429"/>
        <dbReference type="ChEBI" id="CHEBI:15377"/>
        <dbReference type="ChEBI" id="CHEBI:17815"/>
        <dbReference type="ChEBI" id="CHEBI:43474"/>
        <dbReference type="ChEBI" id="CHEBI:58608"/>
        <dbReference type="EC" id="3.1.3.4"/>
    </reaction>
    <physiologicalReaction direction="left-to-right" evidence="1">
        <dbReference type="Rhea" id="RHEA:27430"/>
    </physiologicalReaction>
</comment>
<reference evidence="8" key="1">
    <citation type="submission" date="2025-08" db="UniProtKB">
        <authorList>
            <consortium name="Ensembl"/>
        </authorList>
    </citation>
    <scope>IDENTIFICATION</scope>
</reference>
<name>A0A8C5R8I3_9ANUR</name>
<feature type="compositionally biased region" description="Basic residues" evidence="6">
    <location>
        <begin position="127"/>
        <end position="137"/>
    </location>
</feature>
<dbReference type="InterPro" id="IPR031703">
    <property type="entry name" value="Lipin_mid"/>
</dbReference>
<dbReference type="GO" id="GO:0008195">
    <property type="term" value="F:phosphatidate phosphatase activity"/>
    <property type="evidence" value="ECO:0007669"/>
    <property type="project" value="UniProtKB-EC"/>
</dbReference>
<dbReference type="Ensembl" id="ENSLLET00000051022.1">
    <property type="protein sequence ID" value="ENSLLEP00000049107.1"/>
    <property type="gene ID" value="ENSLLEG00000030914.1"/>
</dbReference>
<dbReference type="Pfam" id="PF04571">
    <property type="entry name" value="Lipin_N"/>
    <property type="match status" value="1"/>
</dbReference>
<feature type="region of interest" description="Disordered" evidence="6">
    <location>
        <begin position="458"/>
        <end position="477"/>
    </location>
</feature>
<dbReference type="Pfam" id="PF08235">
    <property type="entry name" value="LNS2"/>
    <property type="match status" value="1"/>
</dbReference>
<evidence type="ECO:0000256" key="3">
    <source>
        <dbReference type="ARBA" id="ARBA00005476"/>
    </source>
</evidence>
<dbReference type="InterPro" id="IPR036412">
    <property type="entry name" value="HAD-like_sf"/>
</dbReference>
<organism evidence="8 9">
    <name type="scientific">Leptobrachium leishanense</name>
    <name type="common">Leishan spiny toad</name>
    <dbReference type="NCBI Taxonomy" id="445787"/>
    <lineage>
        <taxon>Eukaryota</taxon>
        <taxon>Metazoa</taxon>
        <taxon>Chordata</taxon>
        <taxon>Craniata</taxon>
        <taxon>Vertebrata</taxon>
        <taxon>Euteleostomi</taxon>
        <taxon>Amphibia</taxon>
        <taxon>Batrachia</taxon>
        <taxon>Anura</taxon>
        <taxon>Pelobatoidea</taxon>
        <taxon>Megophryidae</taxon>
        <taxon>Leptobrachium</taxon>
    </lineage>
</organism>
<feature type="region of interest" description="Disordered" evidence="6">
    <location>
        <begin position="112"/>
        <end position="144"/>
    </location>
</feature>
<dbReference type="GO" id="GO:0019432">
    <property type="term" value="P:triglyceride biosynthetic process"/>
    <property type="evidence" value="ECO:0007669"/>
    <property type="project" value="TreeGrafter"/>
</dbReference>
<dbReference type="SMART" id="SM00775">
    <property type="entry name" value="LNS2"/>
    <property type="match status" value="1"/>
</dbReference>
<proteinExistence type="inferred from homology"/>
<feature type="region of interest" description="Disordered" evidence="6">
    <location>
        <begin position="259"/>
        <end position="348"/>
    </location>
</feature>
<protein>
    <recommendedName>
        <fullName evidence="4">phosphatidate phosphatase</fullName>
        <ecNumber evidence="4">3.1.3.4</ecNumber>
    </recommendedName>
</protein>
<evidence type="ECO:0000256" key="6">
    <source>
        <dbReference type="SAM" id="MobiDB-lite"/>
    </source>
</evidence>
<comment type="similarity">
    <text evidence="3">Belongs to the lipin family.</text>
</comment>
<dbReference type="GO" id="GO:0005634">
    <property type="term" value="C:nucleus"/>
    <property type="evidence" value="ECO:0007669"/>
    <property type="project" value="TreeGrafter"/>
</dbReference>
<keyword evidence="5" id="KW-0378">Hydrolase</keyword>
<feature type="domain" description="LNS2/PITP" evidence="7">
    <location>
        <begin position="548"/>
        <end position="703"/>
    </location>
</feature>
<evidence type="ECO:0000313" key="8">
    <source>
        <dbReference type="Ensembl" id="ENSLLEP00000049107.1"/>
    </source>
</evidence>
<feature type="region of interest" description="Disordered" evidence="6">
    <location>
        <begin position="177"/>
        <end position="220"/>
    </location>
</feature>
<sequence>MNYVGQLAGSVLGRVRDLYSGVNPATLSGSIDVVVIKQPDGSFRSSPFHVRFGKLGILRSAEMGVDIEVNGELVDLPMRLGENGEAFFVQEMEDNKNPLTLQVGDFSVSSEDHHPILSESPVDTSMRRQRWSRKGDKRRSELTLEEAEAEQEHILSARDSMYFSFCDVTGQFPPSQSDNFYACPDEDPIVQPPSRSPSPKSDSELEMRASNSPHPEKCMEWDWGRLPQVSRSELIPQQTQSAPPSPTNREPIQLSLENQQPAMKESDSLTLTPVEEPPEVPGTPELLNKEDHHEPPIRPPTPTPEDMLSPESQEVSLYFPNSDPYPCPAPTQHQVLHDQESAENSEGSVKNEEDFMALSLCGGLTDTWDIPFETFQKNQISYSEFCNNPLIIEDPRLVLRIHDKFYNWATAAPIILCMHVFNQNLPQEVVDQLAYQKMPPRSRRWWFSWRRRDLPRNLQAPKSEESEEQKEDSSSNNLLEKNEGFVESLLIRDRPTPYQRSLRLTSEQIRSLNLHDGANEVVFSVCTKFQGTCRTRAQIFLWDSQDHIIVSDIDGTVTKSDALGHILPQFGKDWTQQGIVQLFNAIHSNGYRFVYCSARSVGMAELTKNFLQGIKEGGVALPPGPLLLSPSSLFAALHREVIEKAPERFKISCLSDIRQLFPDPQPFYAAFGNRPNDVVAYREVGVPDARNFTVNPKGQLTQTMNYCFKSTYSHMRKLVNVMFPPLACAASDVHLSEFSDISYWKDAVARISDEELAELSL</sequence>
<dbReference type="GO" id="GO:0003713">
    <property type="term" value="F:transcription coactivator activity"/>
    <property type="evidence" value="ECO:0007669"/>
    <property type="project" value="TreeGrafter"/>
</dbReference>
<dbReference type="Pfam" id="PF16876">
    <property type="entry name" value="Lipin_mid"/>
    <property type="match status" value="1"/>
</dbReference>
<dbReference type="AlphaFoldDB" id="A0A8C5R8I3"/>
<dbReference type="Gene3D" id="3.40.50.1000">
    <property type="entry name" value="HAD superfamily/HAD-like"/>
    <property type="match status" value="1"/>
</dbReference>
<keyword evidence="9" id="KW-1185">Reference proteome</keyword>
<dbReference type="OrthoDB" id="4567at2759"/>
<dbReference type="GeneTree" id="ENSGT00940000160046"/>
<dbReference type="InterPro" id="IPR026058">
    <property type="entry name" value="LIPIN"/>
</dbReference>
<dbReference type="Proteomes" id="UP000694569">
    <property type="component" value="Unplaced"/>
</dbReference>
<evidence type="ECO:0000256" key="2">
    <source>
        <dbReference type="ARBA" id="ARBA00001946"/>
    </source>
</evidence>
<dbReference type="InterPro" id="IPR023214">
    <property type="entry name" value="HAD_sf"/>
</dbReference>
<feature type="compositionally biased region" description="Basic and acidic residues" evidence="6">
    <location>
        <begin position="287"/>
        <end position="296"/>
    </location>
</feature>